<gene>
    <name evidence="3" type="ORF">AWB68_00158</name>
</gene>
<reference evidence="3" key="1">
    <citation type="submission" date="2016-01" db="EMBL/GenBank/DDBJ databases">
        <authorList>
            <person name="Peeters C."/>
        </authorList>
    </citation>
    <scope>NUCLEOTIDE SEQUENCE [LARGE SCALE GENOMIC DNA]</scope>
    <source>
        <strain evidence="3">LMG 22940</strain>
    </source>
</reference>
<organism evidence="3 4">
    <name type="scientific">Caballeronia choica</name>
    <dbReference type="NCBI Taxonomy" id="326476"/>
    <lineage>
        <taxon>Bacteria</taxon>
        <taxon>Pseudomonadati</taxon>
        <taxon>Pseudomonadota</taxon>
        <taxon>Betaproteobacteria</taxon>
        <taxon>Burkholderiales</taxon>
        <taxon>Burkholderiaceae</taxon>
        <taxon>Caballeronia</taxon>
    </lineage>
</organism>
<evidence type="ECO:0000259" key="1">
    <source>
        <dbReference type="Pfam" id="PF00582"/>
    </source>
</evidence>
<evidence type="ECO:0000313" key="3">
    <source>
        <dbReference type="EMBL" id="SAL13065.1"/>
    </source>
</evidence>
<dbReference type="InterPro" id="IPR012312">
    <property type="entry name" value="Hemerythrin-like"/>
</dbReference>
<dbReference type="InterPro" id="IPR006016">
    <property type="entry name" value="UspA"/>
</dbReference>
<dbReference type="Gene3D" id="3.40.50.620">
    <property type="entry name" value="HUPs"/>
    <property type="match status" value="1"/>
</dbReference>
<proteinExistence type="predicted"/>
<dbReference type="Gene3D" id="1.20.120.520">
    <property type="entry name" value="nmb1532 protein domain like"/>
    <property type="match status" value="1"/>
</dbReference>
<dbReference type="AlphaFoldDB" id="A0A158F040"/>
<comment type="caution">
    <text evidence="3">The sequence shown here is derived from an EMBL/GenBank/DDBJ whole genome shotgun (WGS) entry which is preliminary data.</text>
</comment>
<dbReference type="CDD" id="cd00293">
    <property type="entry name" value="USP-like"/>
    <property type="match status" value="1"/>
</dbReference>
<dbReference type="Pfam" id="PF01814">
    <property type="entry name" value="Hemerythrin"/>
    <property type="match status" value="1"/>
</dbReference>
<dbReference type="Proteomes" id="UP000054770">
    <property type="component" value="Unassembled WGS sequence"/>
</dbReference>
<feature type="domain" description="Hemerythrin-like" evidence="2">
    <location>
        <begin position="151"/>
        <end position="284"/>
    </location>
</feature>
<evidence type="ECO:0000259" key="2">
    <source>
        <dbReference type="Pfam" id="PF01814"/>
    </source>
</evidence>
<evidence type="ECO:0000313" key="4">
    <source>
        <dbReference type="Proteomes" id="UP000054770"/>
    </source>
</evidence>
<protein>
    <submittedName>
        <fullName evidence="3">Universal stress protein</fullName>
    </submittedName>
</protein>
<feature type="domain" description="UspA" evidence="1">
    <location>
        <begin position="1"/>
        <end position="126"/>
    </location>
</feature>
<dbReference type="EMBL" id="FCON02000001">
    <property type="protein sequence ID" value="SAL13065.1"/>
    <property type="molecule type" value="Genomic_DNA"/>
</dbReference>
<accession>A0A158F040</accession>
<dbReference type="RefSeq" id="WP_087642443.1">
    <property type="nucleotide sequence ID" value="NZ_FCON02000001.1"/>
</dbReference>
<sequence>MYRHLLVPVESTDACIEALGHATEFAQAIGARITYLHVLPASASRVTSGQPAALARPVPRRVHELLARAEAAARAQGVPCSSAVAFAVAGSVEEGSFETIAKAARQHDCDLICMATGAPGAQALAFGTPDAAGLPVLMCAVDRRPAVEAAIGFLLGAHRALADELHEWLDLFQAAGSQGSVPGATTLREIAAWLRGRQARRLRPEAEASLFSRLRERTSVVSAELDELERLHRRDEELLDELAQMAGQNTQSGTTAKQLERALSAYAQFAWEWMGREQGVILPAARRYLNDADWMGIHLEFDCAATLGRAAKHTDTISEPDGSRA</sequence>
<name>A0A158F040_9BURK</name>
<dbReference type="OrthoDB" id="8560984at2"/>
<dbReference type="SUPFAM" id="SSF52402">
    <property type="entry name" value="Adenine nucleotide alpha hydrolases-like"/>
    <property type="match status" value="1"/>
</dbReference>
<dbReference type="InterPro" id="IPR014729">
    <property type="entry name" value="Rossmann-like_a/b/a_fold"/>
</dbReference>
<dbReference type="Pfam" id="PF00582">
    <property type="entry name" value="Usp"/>
    <property type="match status" value="1"/>
</dbReference>
<keyword evidence="4" id="KW-1185">Reference proteome</keyword>